<dbReference type="OrthoDB" id="9763774at2"/>
<dbReference type="Pfam" id="PF19732">
    <property type="entry name" value="SpoIIE_N"/>
    <property type="match status" value="1"/>
</dbReference>
<evidence type="ECO:0000256" key="1">
    <source>
        <dbReference type="ARBA" id="ARBA00022801"/>
    </source>
</evidence>
<keyword evidence="2" id="KW-0472">Membrane</keyword>
<dbReference type="PANTHER" id="PTHR43156:SF2">
    <property type="entry name" value="STAGE II SPORULATION PROTEIN E"/>
    <property type="match status" value="1"/>
</dbReference>
<evidence type="ECO:0000256" key="2">
    <source>
        <dbReference type="SAM" id="Phobius"/>
    </source>
</evidence>
<gene>
    <name evidence="4" type="primary">spoIIE</name>
    <name evidence="5" type="ORF">B9R14_02445</name>
    <name evidence="4" type="ORF">HVS_00460</name>
</gene>
<keyword evidence="6" id="KW-1185">Reference proteome</keyword>
<dbReference type="SMART" id="SM00331">
    <property type="entry name" value="PP2C_SIG"/>
    <property type="match status" value="1"/>
</dbReference>
<feature type="transmembrane region" description="Helical" evidence="2">
    <location>
        <begin position="246"/>
        <end position="265"/>
    </location>
</feature>
<dbReference type="InterPro" id="IPR052016">
    <property type="entry name" value="Bact_Sigma-Reg"/>
</dbReference>
<reference evidence="4 6" key="1">
    <citation type="submission" date="2017-12" db="EMBL/GenBank/DDBJ databases">
        <title>Complete genome sequence of Herbivorax saccincola GGR1, a novel Cellulosome-producing hydrolytic bacterium in a thermophilic biogas plant, established by Illumina and Nanopore MinION sequencing.</title>
        <authorList>
            <person name="Pechtl A."/>
            <person name="Ruckert C."/>
            <person name="Koeck D.E."/>
            <person name="Maus I."/>
            <person name="Winkler A."/>
            <person name="Kalinowski J."/>
            <person name="Puhler A."/>
            <person name="Schwarz W.W."/>
            <person name="Zverlov V.V."/>
            <person name="Schluter A."/>
            <person name="Liebl W."/>
        </authorList>
    </citation>
    <scope>NUCLEOTIDE SEQUENCE [LARGE SCALE GENOMIC DNA]</scope>
    <source>
        <strain evidence="4">GGR1</strain>
        <strain evidence="6">SR1</strain>
    </source>
</reference>
<dbReference type="InterPro" id="IPR045768">
    <property type="entry name" value="SpoIIE_N"/>
</dbReference>
<reference evidence="5 7" key="2">
    <citation type="journal article" date="2018" name="Syst. Appl. Microbiol.">
        <title>Characterization and high-quality draft genome sequence of Herbivorax saccincola A7, an anaerobic, alkaliphilic, thermophilic, cellulolytic, and xylanolytic bacterium.</title>
        <authorList>
            <person name="Aikawa S."/>
            <person name="Baramee S."/>
            <person name="Sermsathanaswadi J."/>
            <person name="Thianheng P."/>
            <person name="Tachaapaikoon C."/>
            <person name="Shikata A."/>
            <person name="Waeonukul R."/>
            <person name="Pason P."/>
            <person name="Ratanakhanokchai K."/>
            <person name="Kosugi A."/>
        </authorList>
    </citation>
    <scope>NUCLEOTIDE SEQUENCE [LARGE SCALE GENOMIC DNA]</scope>
    <source>
        <strain evidence="5 7">A7</strain>
    </source>
</reference>
<dbReference type="RefSeq" id="WP_101298518.1">
    <property type="nucleotide sequence ID" value="NZ_CP025197.1"/>
</dbReference>
<sequence length="800" mass="88328">MKPEIFSYEKSGSLGKAYGKIGESILSHIGFSKTNILMFLASFLLGRVSLFQGTMPFGLAFFAAASTKTFNKILMAVAVLAGMITGGAVEELFTALLFIGIFSILTRVLKNIKIKEDYKIAVTGIVSALIPQMYMVYLNGFLLYDLLMAIFYSGLVFSLIFIFRSSGLLSDGVKKKDTYSNEEIISMAVMAALMLSAVSDISFLGFTLTNILGILSILIFSTKLGSGAGAAVGVITGLVISMANPAAPPVIIASYAFCGLLTGVFKNLGKIGASIGFIAANALLTLYLNGSTEILIHIKDISMASMIFILIPEKVMENTFGFLDNKSKVKDKISYSERIRELTVNKLNNFALAFSEIAKTFNEISQTKMITNKQDISSLFDRVAEKVCKDCSLCMYCWDRNFYSTYQVMFRIVEALEKKGCINEKDIPGQFIEKCEHVVEFVKQINNIYELFKVDMVWKSKMGESRGIISQQLDGLSKVISNLASEINTDIKFKRELEDSLLLELDMAGVKVKDVIIYENKWGKFEVNIFHKDCRGKNRCIDIMENKASEVLGKKMVKDRTECIYNHKTNICNLKLVEEEVLSVTTGVARRPKYEGQVCGDNYTFMNTGDGKYILALSDGMGAGQIAFNQSNAAINLLEQFIETGFDKDTAIKLINSILVLKSDEDSFATIDLTAVDLYDGKVEFVKIGAVPTFIKKEETVEVVKSISLPAGILSNIETELVSKEVGNGDFIIMMSDGVIDSFMKEEEGEQGLIDYIDGIKSINPQEIADTILDKALSNCGERPLDDMTVMVAKIWSRGS</sequence>
<feature type="transmembrane region" description="Helical" evidence="2">
    <location>
        <begin position="36"/>
        <end position="61"/>
    </location>
</feature>
<evidence type="ECO:0000259" key="3">
    <source>
        <dbReference type="SMART" id="SM00331"/>
    </source>
</evidence>
<protein>
    <submittedName>
        <fullName evidence="4">Stage II sporulation protein E</fullName>
        <ecNumber evidence="4">3.1.3.16</ecNumber>
    </submittedName>
</protein>
<dbReference type="Proteomes" id="UP000233534">
    <property type="component" value="Chromosome"/>
</dbReference>
<keyword evidence="2" id="KW-0812">Transmembrane</keyword>
<evidence type="ECO:0000313" key="4">
    <source>
        <dbReference type="EMBL" id="AUG56073.1"/>
    </source>
</evidence>
<feature type="transmembrane region" description="Helical" evidence="2">
    <location>
        <begin position="184"/>
        <end position="205"/>
    </location>
</feature>
<dbReference type="Gene3D" id="3.60.40.10">
    <property type="entry name" value="PPM-type phosphatase domain"/>
    <property type="match status" value="1"/>
</dbReference>
<feature type="domain" description="PPM-type phosphatase" evidence="3">
    <location>
        <begin position="583"/>
        <end position="795"/>
    </location>
</feature>
<dbReference type="SUPFAM" id="SSF81606">
    <property type="entry name" value="PP2C-like"/>
    <property type="match status" value="1"/>
</dbReference>
<dbReference type="EMBL" id="CP025197">
    <property type="protein sequence ID" value="AUG56073.1"/>
    <property type="molecule type" value="Genomic_DNA"/>
</dbReference>
<proteinExistence type="predicted"/>
<feature type="transmembrane region" description="Helical" evidence="2">
    <location>
        <begin position="211"/>
        <end position="239"/>
    </location>
</feature>
<feature type="transmembrane region" description="Helical" evidence="2">
    <location>
        <begin position="141"/>
        <end position="163"/>
    </location>
</feature>
<dbReference type="AlphaFoldDB" id="A0A2K9EDX0"/>
<keyword evidence="2" id="KW-1133">Transmembrane helix</keyword>
<dbReference type="NCBIfam" id="TIGR02865">
    <property type="entry name" value="spore_II_E"/>
    <property type="match status" value="1"/>
</dbReference>
<keyword evidence="1 4" id="KW-0378">Hydrolase</keyword>
<dbReference type="Proteomes" id="UP000239720">
    <property type="component" value="Unassembled WGS sequence"/>
</dbReference>
<dbReference type="EC" id="3.1.3.16" evidence="4"/>
<evidence type="ECO:0000313" key="6">
    <source>
        <dbReference type="Proteomes" id="UP000233534"/>
    </source>
</evidence>
<dbReference type="EMBL" id="NEMB01000003">
    <property type="protein sequence ID" value="PQQ65741.1"/>
    <property type="molecule type" value="Genomic_DNA"/>
</dbReference>
<evidence type="ECO:0000313" key="5">
    <source>
        <dbReference type="EMBL" id="PQQ65741.1"/>
    </source>
</evidence>
<dbReference type="KEGG" id="hsc:HVS_00460"/>
<evidence type="ECO:0000313" key="7">
    <source>
        <dbReference type="Proteomes" id="UP000239720"/>
    </source>
</evidence>
<dbReference type="PANTHER" id="PTHR43156">
    <property type="entry name" value="STAGE II SPORULATION PROTEIN E-RELATED"/>
    <property type="match status" value="1"/>
</dbReference>
<feature type="transmembrane region" description="Helical" evidence="2">
    <location>
        <begin position="271"/>
        <end position="289"/>
    </location>
</feature>
<feature type="transmembrane region" description="Helical" evidence="2">
    <location>
        <begin position="73"/>
        <end position="106"/>
    </location>
</feature>
<dbReference type="GO" id="GO:0004722">
    <property type="term" value="F:protein serine/threonine phosphatase activity"/>
    <property type="evidence" value="ECO:0007669"/>
    <property type="project" value="UniProtKB-EC"/>
</dbReference>
<dbReference type="InterPro" id="IPR036457">
    <property type="entry name" value="PPM-type-like_dom_sf"/>
</dbReference>
<dbReference type="InterPro" id="IPR014221">
    <property type="entry name" value="SpoII_E"/>
</dbReference>
<dbReference type="InterPro" id="IPR001932">
    <property type="entry name" value="PPM-type_phosphatase-like_dom"/>
</dbReference>
<name>A0A2K9EDX0_9FIRM</name>
<organism evidence="4 6">
    <name type="scientific">Acetivibrio saccincola</name>
    <dbReference type="NCBI Taxonomy" id="1677857"/>
    <lineage>
        <taxon>Bacteria</taxon>
        <taxon>Bacillati</taxon>
        <taxon>Bacillota</taxon>
        <taxon>Clostridia</taxon>
        <taxon>Eubacteriales</taxon>
        <taxon>Oscillospiraceae</taxon>
        <taxon>Acetivibrio</taxon>
    </lineage>
</organism>
<accession>A0A2K9EDX0</accession>
<dbReference type="Pfam" id="PF07228">
    <property type="entry name" value="SpoIIE"/>
    <property type="match status" value="1"/>
</dbReference>